<evidence type="ECO:0000313" key="2">
    <source>
        <dbReference type="EMBL" id="MFL0252807.1"/>
    </source>
</evidence>
<comment type="caution">
    <text evidence="2">The sequence shown here is derived from an EMBL/GenBank/DDBJ whole genome shotgun (WGS) entry which is preliminary data.</text>
</comment>
<dbReference type="InterPro" id="IPR016169">
    <property type="entry name" value="FAD-bd_PCMH_sub2"/>
</dbReference>
<sequence length="76" mass="9165">MGKNDNERLYTDWVSKVFKYVEPITKGSYVNFPYAELQNYGCEYYGKNYYYLRKVKTIYDPLNIFKFPQSIKPNLP</sequence>
<evidence type="ECO:0000313" key="3">
    <source>
        <dbReference type="Proteomes" id="UP001623592"/>
    </source>
</evidence>
<name>A0ABW8TJX1_9CLOT</name>
<dbReference type="RefSeq" id="WP_406789467.1">
    <property type="nucleotide sequence ID" value="NZ_JBJIAA010000021.1"/>
</dbReference>
<organism evidence="2 3">
    <name type="scientific">Clostridium neuense</name>
    <dbReference type="NCBI Taxonomy" id="1728934"/>
    <lineage>
        <taxon>Bacteria</taxon>
        <taxon>Bacillati</taxon>
        <taxon>Bacillota</taxon>
        <taxon>Clostridia</taxon>
        <taxon>Eubacteriales</taxon>
        <taxon>Clostridiaceae</taxon>
        <taxon>Clostridium</taxon>
    </lineage>
</organism>
<dbReference type="Proteomes" id="UP001623592">
    <property type="component" value="Unassembled WGS sequence"/>
</dbReference>
<protein>
    <submittedName>
        <fullName evidence="2">BBE domain-containing protein</fullName>
    </submittedName>
</protein>
<dbReference type="InterPro" id="IPR012951">
    <property type="entry name" value="BBE"/>
</dbReference>
<dbReference type="Pfam" id="PF08031">
    <property type="entry name" value="BBE"/>
    <property type="match status" value="1"/>
</dbReference>
<proteinExistence type="predicted"/>
<keyword evidence="3" id="KW-1185">Reference proteome</keyword>
<dbReference type="Gene3D" id="3.30.465.10">
    <property type="match status" value="1"/>
</dbReference>
<feature type="domain" description="Berberine/berberine-like" evidence="1">
    <location>
        <begin position="28"/>
        <end position="72"/>
    </location>
</feature>
<dbReference type="EMBL" id="JBJIAA010000021">
    <property type="protein sequence ID" value="MFL0252807.1"/>
    <property type="molecule type" value="Genomic_DNA"/>
</dbReference>
<gene>
    <name evidence="2" type="ORF">ACJDT4_20570</name>
</gene>
<evidence type="ECO:0000259" key="1">
    <source>
        <dbReference type="Pfam" id="PF08031"/>
    </source>
</evidence>
<dbReference type="Gene3D" id="3.40.462.20">
    <property type="match status" value="1"/>
</dbReference>
<accession>A0ABW8TJX1</accession>
<reference evidence="2 3" key="1">
    <citation type="submission" date="2024-11" db="EMBL/GenBank/DDBJ databases">
        <authorList>
            <person name="Heng Y.C."/>
            <person name="Lim A.C.H."/>
            <person name="Lee J.K.Y."/>
            <person name="Kittelmann S."/>
        </authorList>
    </citation>
    <scope>NUCLEOTIDE SEQUENCE [LARGE SCALE GENOMIC DNA]</scope>
    <source>
        <strain evidence="2 3">WILCCON 0114</strain>
    </source>
</reference>